<dbReference type="Proteomes" id="UP000616885">
    <property type="component" value="Unassembled WGS sequence"/>
</dbReference>
<dbReference type="InterPro" id="IPR024370">
    <property type="entry name" value="PBP_domain"/>
</dbReference>
<evidence type="ECO:0000259" key="3">
    <source>
        <dbReference type="Pfam" id="PF12849"/>
    </source>
</evidence>
<accession>A0A8H7K7G3</accession>
<evidence type="ECO:0000256" key="2">
    <source>
        <dbReference type="SAM" id="SignalP"/>
    </source>
</evidence>
<dbReference type="PANTHER" id="PTHR30570:SF1">
    <property type="entry name" value="PHOSPHATE-BINDING PROTEIN PSTS"/>
    <property type="match status" value="1"/>
</dbReference>
<evidence type="ECO:0000313" key="4">
    <source>
        <dbReference type="EMBL" id="KAF9745305.1"/>
    </source>
</evidence>
<dbReference type="PANTHER" id="PTHR30570">
    <property type="entry name" value="PERIPLASMIC PHOSPHATE BINDING COMPONENT OF PHOSPHATE ABC TRANSPORTER"/>
    <property type="match status" value="1"/>
</dbReference>
<dbReference type="EMBL" id="JADCTT010000013">
    <property type="protein sequence ID" value="KAF9745305.1"/>
    <property type="molecule type" value="Genomic_DNA"/>
</dbReference>
<dbReference type="Gene3D" id="3.40.190.10">
    <property type="entry name" value="Periplasmic binding protein-like II"/>
    <property type="match status" value="2"/>
</dbReference>
<feature type="domain" description="PBP" evidence="3">
    <location>
        <begin position="77"/>
        <end position="334"/>
    </location>
</feature>
<sequence>MPSPAALAALASLILPVISLPQPFVNMMTPVMPTYSSQTKAQGDRSLAVGRFPDRLELLRPSLDNNLVSYSVTTESLSGNYTFAASDVLATISQRWLGEFMRMYPNVTFNIHAPYAGSLGALELVKGNLQGVFVSRELKPTDVSGFKDAFGYDPTSVPIAGGSYRQFGFLDAISFITHKDNPIEMGDVGVNGTLADKDINIYGITPWNGFEEFVRQKVLSCGGKRGEWRSGEDTNTTKKDPHVTWEETVFNVSRLVSEDPTAIGYTGLAYVDSPVKVLGVSTTDDGPVIAPTYENVALADWPLSRVIYFNTNTDPKAGMDPVLRELQKFVISKEGQKLLLDQGVFLPLRKFQQDSSSKMLS</sequence>
<proteinExistence type="predicted"/>
<gene>
    <name evidence="4" type="ORF">IM811_004927</name>
</gene>
<keyword evidence="1 2" id="KW-0732">Signal</keyword>
<evidence type="ECO:0000313" key="5">
    <source>
        <dbReference type="Proteomes" id="UP000616885"/>
    </source>
</evidence>
<dbReference type="SUPFAM" id="SSF53850">
    <property type="entry name" value="Periplasmic binding protein-like II"/>
    <property type="match status" value="1"/>
</dbReference>
<dbReference type="AlphaFoldDB" id="A0A8H7K7G3"/>
<comment type="caution">
    <text evidence="4">The sequence shown here is derived from an EMBL/GenBank/DDBJ whole genome shotgun (WGS) entry which is preliminary data.</text>
</comment>
<feature type="chain" id="PRO_5034840788" description="PBP domain-containing protein" evidence="2">
    <location>
        <begin position="20"/>
        <end position="361"/>
    </location>
</feature>
<protein>
    <recommendedName>
        <fullName evidence="3">PBP domain-containing protein</fullName>
    </recommendedName>
</protein>
<organism evidence="4 5">
    <name type="scientific">Bionectria ochroleuca</name>
    <name type="common">Gliocladium roseum</name>
    <dbReference type="NCBI Taxonomy" id="29856"/>
    <lineage>
        <taxon>Eukaryota</taxon>
        <taxon>Fungi</taxon>
        <taxon>Dikarya</taxon>
        <taxon>Ascomycota</taxon>
        <taxon>Pezizomycotina</taxon>
        <taxon>Sordariomycetes</taxon>
        <taxon>Hypocreomycetidae</taxon>
        <taxon>Hypocreales</taxon>
        <taxon>Bionectriaceae</taxon>
        <taxon>Clonostachys</taxon>
    </lineage>
</organism>
<reference evidence="4" key="1">
    <citation type="submission" date="2020-10" db="EMBL/GenBank/DDBJ databases">
        <title>High-Quality Genome Resource of Clonostachys rosea strain S41 by Oxford Nanopore Long-Read Sequencing.</title>
        <authorList>
            <person name="Wang H."/>
        </authorList>
    </citation>
    <scope>NUCLEOTIDE SEQUENCE</scope>
    <source>
        <strain evidence="4">S41</strain>
    </source>
</reference>
<feature type="signal peptide" evidence="2">
    <location>
        <begin position="1"/>
        <end position="19"/>
    </location>
</feature>
<evidence type="ECO:0000256" key="1">
    <source>
        <dbReference type="ARBA" id="ARBA00022729"/>
    </source>
</evidence>
<dbReference type="InterPro" id="IPR050811">
    <property type="entry name" value="Phosphate_ABC_transporter"/>
</dbReference>
<name>A0A8H7K7G3_BIOOC</name>
<dbReference type="Pfam" id="PF12849">
    <property type="entry name" value="PBP_like_2"/>
    <property type="match status" value="1"/>
</dbReference>